<keyword evidence="2" id="KW-0812">Transmembrane</keyword>
<feature type="compositionally biased region" description="Polar residues" evidence="1">
    <location>
        <begin position="49"/>
        <end position="58"/>
    </location>
</feature>
<name>A0A1X2ITS0_9FUNG</name>
<dbReference type="Proteomes" id="UP000193560">
    <property type="component" value="Unassembled WGS sequence"/>
</dbReference>
<evidence type="ECO:0000256" key="1">
    <source>
        <dbReference type="SAM" id="MobiDB-lite"/>
    </source>
</evidence>
<feature type="compositionally biased region" description="Polar residues" evidence="1">
    <location>
        <begin position="1"/>
        <end position="28"/>
    </location>
</feature>
<protein>
    <submittedName>
        <fullName evidence="3">Uncharacterized protein</fullName>
    </submittedName>
</protein>
<evidence type="ECO:0000313" key="4">
    <source>
        <dbReference type="Proteomes" id="UP000193560"/>
    </source>
</evidence>
<dbReference type="AlphaFoldDB" id="A0A1X2ITS0"/>
<feature type="compositionally biased region" description="Low complexity" evidence="1">
    <location>
        <begin position="35"/>
        <end position="48"/>
    </location>
</feature>
<evidence type="ECO:0000256" key="2">
    <source>
        <dbReference type="SAM" id="Phobius"/>
    </source>
</evidence>
<feature type="transmembrane region" description="Helical" evidence="2">
    <location>
        <begin position="234"/>
        <end position="256"/>
    </location>
</feature>
<keyword evidence="2" id="KW-1133">Transmembrane helix</keyword>
<gene>
    <name evidence="3" type="ORF">BCR42DRAFT_405628</name>
</gene>
<keyword evidence="4" id="KW-1185">Reference proteome</keyword>
<feature type="region of interest" description="Disordered" evidence="1">
    <location>
        <begin position="138"/>
        <end position="171"/>
    </location>
</feature>
<feature type="transmembrane region" description="Helical" evidence="2">
    <location>
        <begin position="198"/>
        <end position="222"/>
    </location>
</feature>
<feature type="compositionally biased region" description="Pro residues" evidence="1">
    <location>
        <begin position="157"/>
        <end position="166"/>
    </location>
</feature>
<organism evidence="3 4">
    <name type="scientific">Absidia repens</name>
    <dbReference type="NCBI Taxonomy" id="90262"/>
    <lineage>
        <taxon>Eukaryota</taxon>
        <taxon>Fungi</taxon>
        <taxon>Fungi incertae sedis</taxon>
        <taxon>Mucoromycota</taxon>
        <taxon>Mucoromycotina</taxon>
        <taxon>Mucoromycetes</taxon>
        <taxon>Mucorales</taxon>
        <taxon>Cunninghamellaceae</taxon>
        <taxon>Absidia</taxon>
    </lineage>
</organism>
<sequence>MSKNTIPSSTVDHQVISDISTNPDTNSELPPPYSQTPQQPQHSIPSSSTNSQQDNLPNDNPAYTIDAQPSAPLLYPEIPQQLSPGHNIAFPVPQPYNNPSQKKQQLQIPNYNANVSTPLYFHAHQQQHSNGQHGILYGSTHHQHHHHHQHHSAHGPPSSPPPPPRFHPIYIPGHQPAPPPQHYRFAPPTDSVRRSFPVGALIFIIGWAFPPLWILGACCCAASRNPYEAWWARLNLTMALLLLVSSIIYSMLAILAGDWYVGLQWISLRQEI</sequence>
<dbReference type="EMBL" id="MCGE01000004">
    <property type="protein sequence ID" value="ORZ22167.1"/>
    <property type="molecule type" value="Genomic_DNA"/>
</dbReference>
<keyword evidence="2" id="KW-0472">Membrane</keyword>
<evidence type="ECO:0000313" key="3">
    <source>
        <dbReference type="EMBL" id="ORZ22167.1"/>
    </source>
</evidence>
<reference evidence="3 4" key="1">
    <citation type="submission" date="2016-07" db="EMBL/GenBank/DDBJ databases">
        <title>Pervasive Adenine N6-methylation of Active Genes in Fungi.</title>
        <authorList>
            <consortium name="DOE Joint Genome Institute"/>
            <person name="Mondo S.J."/>
            <person name="Dannebaum R.O."/>
            <person name="Kuo R.C."/>
            <person name="Labutti K."/>
            <person name="Haridas S."/>
            <person name="Kuo A."/>
            <person name="Salamov A."/>
            <person name="Ahrendt S.R."/>
            <person name="Lipzen A."/>
            <person name="Sullivan W."/>
            <person name="Andreopoulos W.B."/>
            <person name="Clum A."/>
            <person name="Lindquist E."/>
            <person name="Daum C."/>
            <person name="Ramamoorthy G.K."/>
            <person name="Gryganskyi A."/>
            <person name="Culley D."/>
            <person name="Magnuson J.K."/>
            <person name="James T.Y."/>
            <person name="O'Malley M.A."/>
            <person name="Stajich J.E."/>
            <person name="Spatafora J.W."/>
            <person name="Visel A."/>
            <person name="Grigoriev I.V."/>
        </authorList>
    </citation>
    <scope>NUCLEOTIDE SEQUENCE [LARGE SCALE GENOMIC DNA]</scope>
    <source>
        <strain evidence="3 4">NRRL 1336</strain>
    </source>
</reference>
<feature type="compositionally biased region" description="Basic residues" evidence="1">
    <location>
        <begin position="141"/>
        <end position="153"/>
    </location>
</feature>
<proteinExistence type="predicted"/>
<comment type="caution">
    <text evidence="3">The sequence shown here is derived from an EMBL/GenBank/DDBJ whole genome shotgun (WGS) entry which is preliminary data.</text>
</comment>
<feature type="compositionally biased region" description="Polar residues" evidence="1">
    <location>
        <begin position="95"/>
        <end position="105"/>
    </location>
</feature>
<feature type="region of interest" description="Disordered" evidence="1">
    <location>
        <begin position="1"/>
        <end position="105"/>
    </location>
</feature>
<dbReference type="OrthoDB" id="2289107at2759"/>
<accession>A0A1X2ITS0</accession>